<evidence type="ECO:0000313" key="3">
    <source>
        <dbReference type="Proteomes" id="UP000011083"/>
    </source>
</evidence>
<accession>L8GFT3</accession>
<dbReference type="KEGG" id="acan:ACA1_261340"/>
<keyword evidence="3" id="KW-1185">Reference proteome</keyword>
<dbReference type="VEuPathDB" id="AmoebaDB:ACA1_261340"/>
<proteinExistence type="predicted"/>
<feature type="transmembrane region" description="Helical" evidence="1">
    <location>
        <begin position="98"/>
        <end position="122"/>
    </location>
</feature>
<name>L8GFT3_ACACF</name>
<gene>
    <name evidence="2" type="ORF">ACA1_261340</name>
</gene>
<keyword evidence="1" id="KW-0472">Membrane</keyword>
<dbReference type="GeneID" id="14912018"/>
<protein>
    <submittedName>
        <fullName evidence="2">Uncharacterized protein</fullName>
    </submittedName>
</protein>
<feature type="transmembrane region" description="Helical" evidence="1">
    <location>
        <begin position="72"/>
        <end position="92"/>
    </location>
</feature>
<dbReference type="AlphaFoldDB" id="L8GFT3"/>
<evidence type="ECO:0000313" key="2">
    <source>
        <dbReference type="EMBL" id="ELR11714.1"/>
    </source>
</evidence>
<reference evidence="2 3" key="1">
    <citation type="journal article" date="2013" name="Genome Biol.">
        <title>Genome of Acanthamoeba castellanii highlights extensive lateral gene transfer and early evolution of tyrosine kinase signaling.</title>
        <authorList>
            <person name="Clarke M."/>
            <person name="Lohan A.J."/>
            <person name="Liu B."/>
            <person name="Lagkouvardos I."/>
            <person name="Roy S."/>
            <person name="Zafar N."/>
            <person name="Bertelli C."/>
            <person name="Schilde C."/>
            <person name="Kianianmomeni A."/>
            <person name="Burglin T.R."/>
            <person name="Frech C."/>
            <person name="Turcotte B."/>
            <person name="Kopec K.O."/>
            <person name="Synnott J.M."/>
            <person name="Choo C."/>
            <person name="Paponov I."/>
            <person name="Finkler A."/>
            <person name="Soon Heng Tan C."/>
            <person name="Hutchins A.P."/>
            <person name="Weinmeier T."/>
            <person name="Rattei T."/>
            <person name="Chu J.S."/>
            <person name="Gimenez G."/>
            <person name="Irimia M."/>
            <person name="Rigden D.J."/>
            <person name="Fitzpatrick D.A."/>
            <person name="Lorenzo-Morales J."/>
            <person name="Bateman A."/>
            <person name="Chiu C.H."/>
            <person name="Tang P."/>
            <person name="Hegemann P."/>
            <person name="Fromm H."/>
            <person name="Raoult D."/>
            <person name="Greub G."/>
            <person name="Miranda-Saavedra D."/>
            <person name="Chen N."/>
            <person name="Nash P."/>
            <person name="Ginger M.L."/>
            <person name="Horn M."/>
            <person name="Schaap P."/>
            <person name="Caler L."/>
            <person name="Loftus B."/>
        </authorList>
    </citation>
    <scope>NUCLEOTIDE SEQUENCE [LARGE SCALE GENOMIC DNA]</scope>
    <source>
        <strain evidence="2 3">Neff</strain>
    </source>
</reference>
<sequence>MEGEKLINPTAVAFTSSVPVRLDMRTHLFRNGSFDECLPFLLRGRVSDEQFGATMHGLNQTLTASSGLRTGMWLGVLGTWATVLALVFSLYVWDLFEWVFVCNGVLVFFALVTIICAVAYVVQLRRRVDQYLAEANLFYNPQGVNFRMERYYRRWSLVIDILPQQSSSADYQPQQQPPPVYYYHPGQLAAPAFPPQQTPAPVVYAAYSPAAYQKPSVDNV</sequence>
<keyword evidence="1" id="KW-1133">Transmembrane helix</keyword>
<organism evidence="2 3">
    <name type="scientific">Acanthamoeba castellanii (strain ATCC 30010 / Neff)</name>
    <dbReference type="NCBI Taxonomy" id="1257118"/>
    <lineage>
        <taxon>Eukaryota</taxon>
        <taxon>Amoebozoa</taxon>
        <taxon>Discosea</taxon>
        <taxon>Longamoebia</taxon>
        <taxon>Centramoebida</taxon>
        <taxon>Acanthamoebidae</taxon>
        <taxon>Acanthamoeba</taxon>
    </lineage>
</organism>
<dbReference type="EMBL" id="KB008148">
    <property type="protein sequence ID" value="ELR11714.1"/>
    <property type="molecule type" value="Genomic_DNA"/>
</dbReference>
<evidence type="ECO:0000256" key="1">
    <source>
        <dbReference type="SAM" id="Phobius"/>
    </source>
</evidence>
<dbReference type="RefSeq" id="XP_004333727.1">
    <property type="nucleotide sequence ID" value="XM_004333679.1"/>
</dbReference>
<dbReference type="Proteomes" id="UP000011083">
    <property type="component" value="Unassembled WGS sequence"/>
</dbReference>
<keyword evidence="1" id="KW-0812">Transmembrane</keyword>